<dbReference type="Gene3D" id="3.40.630.30">
    <property type="match status" value="1"/>
</dbReference>
<proteinExistence type="predicted"/>
<keyword evidence="2" id="KW-0012">Acyltransferase</keyword>
<feature type="domain" description="N-acetyltransferase" evidence="1">
    <location>
        <begin position="2"/>
        <end position="149"/>
    </location>
</feature>
<protein>
    <submittedName>
        <fullName evidence="3">Acetyltransferase YafP</fullName>
    </submittedName>
    <submittedName>
        <fullName evidence="2">Putative acyltransferase with acyl-CoA N-acyltransferase domain</fullName>
    </submittedName>
</protein>
<dbReference type="PROSITE" id="PS51186">
    <property type="entry name" value="GNAT"/>
    <property type="match status" value="1"/>
</dbReference>
<dbReference type="Pfam" id="PF13673">
    <property type="entry name" value="Acetyltransf_10"/>
    <property type="match status" value="1"/>
</dbReference>
<dbReference type="InterPro" id="IPR000182">
    <property type="entry name" value="GNAT_dom"/>
</dbReference>
<reference evidence="2" key="1">
    <citation type="submission" date="2017-08" db="EMBL/GenBank/DDBJ databases">
        <authorList>
            <person name="de Groot N.N."/>
        </authorList>
    </citation>
    <scope>NUCLEOTIDE SEQUENCE [LARGE SCALE GENOMIC DNA]</scope>
    <source>
        <strain evidence="2">06D021</strain>
    </source>
</reference>
<dbReference type="NCBIfam" id="NF007338">
    <property type="entry name" value="PRK09831.1"/>
    <property type="match status" value="1"/>
</dbReference>
<dbReference type="SUPFAM" id="SSF55729">
    <property type="entry name" value="Acyl-CoA N-acyltransferases (Nat)"/>
    <property type="match status" value="1"/>
</dbReference>
<dbReference type="AlphaFoldDB" id="A0A285AZ28"/>
<dbReference type="GO" id="GO:0016747">
    <property type="term" value="F:acyltransferase activity, transferring groups other than amino-acyl groups"/>
    <property type="evidence" value="ECO:0007669"/>
    <property type="project" value="InterPro"/>
</dbReference>
<evidence type="ECO:0000313" key="4">
    <source>
        <dbReference type="Proteomes" id="UP000220639"/>
    </source>
</evidence>
<dbReference type="RefSeq" id="WP_024359132.1">
    <property type="nucleotide sequence ID" value="NZ_CABGKV010000001.1"/>
</dbReference>
<evidence type="ECO:0000313" key="5">
    <source>
        <dbReference type="Proteomes" id="UP000254571"/>
    </source>
</evidence>
<keyword evidence="2" id="KW-0808">Transferase</keyword>
<organism evidence="2 4">
    <name type="scientific">Klebsiella grimontii</name>
    <dbReference type="NCBI Taxonomy" id="2058152"/>
    <lineage>
        <taxon>Bacteria</taxon>
        <taxon>Pseudomonadati</taxon>
        <taxon>Pseudomonadota</taxon>
        <taxon>Gammaproteobacteria</taxon>
        <taxon>Enterobacterales</taxon>
        <taxon>Enterobacteriaceae</taxon>
        <taxon>Klebsiella/Raoultella group</taxon>
        <taxon>Klebsiella</taxon>
    </lineage>
</organism>
<sequence>MPKIRPYGERDFATLCAIFLRAIKETASADYSPRQIAAWAQVDEARWRQKIAASRVLVAVKEASPVGFITTVDDYIDLLFVSPDYSRQGIASALLNALLIRRPERVLTVEASITAKPFFERHGFSVIEQQQVEARGERFLNYRMRREIDALNTQNALCRPFLQ</sequence>
<reference evidence="4" key="2">
    <citation type="submission" date="2017-08" db="EMBL/GenBank/DDBJ databases">
        <authorList>
            <person name="Brisse S."/>
        </authorList>
    </citation>
    <scope>NUCLEOTIDE SEQUENCE [LARGE SCALE GENOMIC DNA]</scope>
    <source>
        <strain evidence="4">06D021</strain>
    </source>
</reference>
<dbReference type="CDD" id="cd04301">
    <property type="entry name" value="NAT_SF"/>
    <property type="match status" value="1"/>
</dbReference>
<dbReference type="InterPro" id="IPR016181">
    <property type="entry name" value="Acyl_CoA_acyltransferase"/>
</dbReference>
<dbReference type="InterPro" id="IPR052564">
    <property type="entry name" value="N-acetyltrans/Recomb-assoc"/>
</dbReference>
<reference evidence="3 5" key="3">
    <citation type="submission" date="2018-06" db="EMBL/GenBank/DDBJ databases">
        <authorList>
            <consortium name="Pathogen Informatics"/>
            <person name="Doyle S."/>
        </authorList>
    </citation>
    <scope>NUCLEOTIDE SEQUENCE [LARGE SCALE GENOMIC DNA]</scope>
    <source>
        <strain evidence="3 5">NCTC9149</strain>
    </source>
</reference>
<dbReference type="EMBL" id="FZTC01000015">
    <property type="protein sequence ID" value="SNU33907.1"/>
    <property type="molecule type" value="Genomic_DNA"/>
</dbReference>
<gene>
    <name evidence="2" type="primary">yafP</name>
    <name evidence="2" type="ORF">KOSB73_220026</name>
    <name evidence="3" type="ORF">NCTC9149_05630</name>
</gene>
<dbReference type="PANTHER" id="PTHR43451:SF1">
    <property type="entry name" value="ACETYLTRANSFERASE"/>
    <property type="match status" value="1"/>
</dbReference>
<evidence type="ECO:0000259" key="1">
    <source>
        <dbReference type="PROSITE" id="PS51186"/>
    </source>
</evidence>
<dbReference type="Proteomes" id="UP000220639">
    <property type="component" value="Unassembled WGS sequence"/>
</dbReference>
<accession>A0A285AZ28</accession>
<evidence type="ECO:0000313" key="2">
    <source>
        <dbReference type="EMBL" id="SNU33907.1"/>
    </source>
</evidence>
<name>A0A285AZ28_9ENTR</name>
<evidence type="ECO:0000313" key="3">
    <source>
        <dbReference type="EMBL" id="STW09156.1"/>
    </source>
</evidence>
<dbReference type="PANTHER" id="PTHR43451">
    <property type="entry name" value="ACETYLTRANSFERASE (GNAT) FAMILY PROTEIN"/>
    <property type="match status" value="1"/>
</dbReference>
<dbReference type="EMBL" id="UGMX01000002">
    <property type="protein sequence ID" value="STW09156.1"/>
    <property type="molecule type" value="Genomic_DNA"/>
</dbReference>
<dbReference type="Proteomes" id="UP000254571">
    <property type="component" value="Unassembled WGS sequence"/>
</dbReference>